<keyword evidence="2" id="KW-1185">Reference proteome</keyword>
<comment type="caution">
    <text evidence="1">The sequence shown here is derived from an EMBL/GenBank/DDBJ whole genome shotgun (WGS) entry which is preliminary data.</text>
</comment>
<dbReference type="RefSeq" id="WP_169097998.1">
    <property type="nucleotide sequence ID" value="NZ_JABBVZ010000016.1"/>
</dbReference>
<dbReference type="EMBL" id="JABBVZ010000016">
    <property type="protein sequence ID" value="NMP22042.1"/>
    <property type="molecule type" value="Genomic_DNA"/>
</dbReference>
<dbReference type="Proteomes" id="UP000533476">
    <property type="component" value="Unassembled WGS sequence"/>
</dbReference>
<organism evidence="1 2">
    <name type="scientific">Sulfobacillus harzensis</name>
    <dbReference type="NCBI Taxonomy" id="2729629"/>
    <lineage>
        <taxon>Bacteria</taxon>
        <taxon>Bacillati</taxon>
        <taxon>Bacillota</taxon>
        <taxon>Clostridia</taxon>
        <taxon>Eubacteriales</taxon>
        <taxon>Clostridiales Family XVII. Incertae Sedis</taxon>
        <taxon>Sulfobacillus</taxon>
    </lineage>
</organism>
<sequence length="116" mass="13044">MRGRSRTRIVARGRMVVVTDTLVYRGALEDLPPGLALTTRQKTESARDASRTIAALCDGALQTADTQQVDPFGWHRQQHWAQNTAGRPWPAPIRWQHWSVHVIVHFRITGEGVAHS</sequence>
<evidence type="ECO:0000313" key="2">
    <source>
        <dbReference type="Proteomes" id="UP000533476"/>
    </source>
</evidence>
<name>A0A7Y0L303_9FIRM</name>
<accession>A0A7Y0L303</accession>
<evidence type="ECO:0000313" key="1">
    <source>
        <dbReference type="EMBL" id="NMP22042.1"/>
    </source>
</evidence>
<gene>
    <name evidence="1" type="ORF">HIJ39_06705</name>
</gene>
<reference evidence="1 2" key="1">
    <citation type="submission" date="2020-04" db="EMBL/GenBank/DDBJ databases">
        <authorList>
            <person name="Zhang R."/>
            <person name="Schippers A."/>
        </authorList>
    </citation>
    <scope>NUCLEOTIDE SEQUENCE [LARGE SCALE GENOMIC DNA]</scope>
    <source>
        <strain evidence="1 2">DSM 109850</strain>
    </source>
</reference>
<proteinExistence type="predicted"/>
<protein>
    <submittedName>
        <fullName evidence="1">Uncharacterized protein</fullName>
    </submittedName>
</protein>
<dbReference type="AlphaFoldDB" id="A0A7Y0L303"/>